<keyword evidence="3 6" id="KW-0378">Hydrolase</keyword>
<dbReference type="OrthoDB" id="3696351at2"/>
<proteinExistence type="predicted"/>
<keyword evidence="1" id="KW-0540">Nuclease</keyword>
<dbReference type="SUPFAM" id="SSF88723">
    <property type="entry name" value="PIN domain-like"/>
    <property type="match status" value="1"/>
</dbReference>
<evidence type="ECO:0000256" key="3">
    <source>
        <dbReference type="ARBA" id="ARBA00022801"/>
    </source>
</evidence>
<name>A0A2N9JIN5_9ACTN</name>
<dbReference type="GO" id="GO:0046872">
    <property type="term" value="F:metal ion binding"/>
    <property type="evidence" value="ECO:0007669"/>
    <property type="project" value="UniProtKB-KW"/>
</dbReference>
<evidence type="ECO:0000313" key="7">
    <source>
        <dbReference type="Proteomes" id="UP000238164"/>
    </source>
</evidence>
<dbReference type="KEGG" id="mgg:MPLG2_2297"/>
<dbReference type="EC" id="3.1.-.-" evidence="6"/>
<dbReference type="InterPro" id="IPR029060">
    <property type="entry name" value="PIN-like_dom_sf"/>
</dbReference>
<dbReference type="Gene3D" id="3.40.50.1010">
    <property type="entry name" value="5'-nuclease"/>
    <property type="match status" value="1"/>
</dbReference>
<dbReference type="EMBL" id="LT985188">
    <property type="protein sequence ID" value="SPD87327.1"/>
    <property type="molecule type" value="Genomic_DNA"/>
</dbReference>
<dbReference type="Proteomes" id="UP000238164">
    <property type="component" value="Chromosome 1"/>
</dbReference>
<evidence type="ECO:0000256" key="4">
    <source>
        <dbReference type="ARBA" id="ARBA00022842"/>
    </source>
</evidence>
<evidence type="ECO:0000256" key="2">
    <source>
        <dbReference type="ARBA" id="ARBA00022723"/>
    </source>
</evidence>
<dbReference type="GO" id="GO:0004518">
    <property type="term" value="F:nuclease activity"/>
    <property type="evidence" value="ECO:0007669"/>
    <property type="project" value="UniProtKB-KW"/>
</dbReference>
<dbReference type="InterPro" id="IPR002716">
    <property type="entry name" value="PIN_dom"/>
</dbReference>
<dbReference type="AlphaFoldDB" id="A0A2N9JIN5"/>
<organism evidence="6 7">
    <name type="scientific">Micropruina glycogenica</name>
    <dbReference type="NCBI Taxonomy" id="75385"/>
    <lineage>
        <taxon>Bacteria</taxon>
        <taxon>Bacillati</taxon>
        <taxon>Actinomycetota</taxon>
        <taxon>Actinomycetes</taxon>
        <taxon>Propionibacteriales</taxon>
        <taxon>Nocardioidaceae</taxon>
        <taxon>Micropruina</taxon>
    </lineage>
</organism>
<accession>A0A2N9JIN5</accession>
<gene>
    <name evidence="6" type="ORF">MPLG2_2297</name>
</gene>
<dbReference type="GO" id="GO:0016787">
    <property type="term" value="F:hydrolase activity"/>
    <property type="evidence" value="ECO:0007669"/>
    <property type="project" value="UniProtKB-KW"/>
</dbReference>
<feature type="domain" description="PIN" evidence="5">
    <location>
        <begin position="3"/>
        <end position="49"/>
    </location>
</feature>
<reference evidence="6 7" key="1">
    <citation type="submission" date="2018-02" db="EMBL/GenBank/DDBJ databases">
        <authorList>
            <person name="Cohen D.B."/>
            <person name="Kent A.D."/>
        </authorList>
    </citation>
    <scope>NUCLEOTIDE SEQUENCE [LARGE SCALE GENOMIC DNA]</scope>
    <source>
        <strain evidence="6">1</strain>
    </source>
</reference>
<protein>
    <submittedName>
        <fullName evidence="6">Ribonuclease VapC</fullName>
        <ecNumber evidence="6">3.1.-.-</ecNumber>
    </submittedName>
</protein>
<dbReference type="Pfam" id="PF01850">
    <property type="entry name" value="PIN"/>
    <property type="match status" value="1"/>
</dbReference>
<keyword evidence="2" id="KW-0479">Metal-binding</keyword>
<evidence type="ECO:0000313" key="6">
    <source>
        <dbReference type="EMBL" id="SPD87327.1"/>
    </source>
</evidence>
<keyword evidence="4" id="KW-0460">Magnesium</keyword>
<sequence>MRVTDEQPLALARLRADTSLRMPDCCVLAAALQTGASLATFDATLARVASERGVVVVA</sequence>
<evidence type="ECO:0000259" key="5">
    <source>
        <dbReference type="Pfam" id="PF01850"/>
    </source>
</evidence>
<evidence type="ECO:0000256" key="1">
    <source>
        <dbReference type="ARBA" id="ARBA00022722"/>
    </source>
</evidence>
<keyword evidence="7" id="KW-1185">Reference proteome</keyword>